<protein>
    <submittedName>
        <fullName evidence="2">Uncharacterized protein</fullName>
    </submittedName>
</protein>
<dbReference type="OrthoDB" id="9875024at2"/>
<keyword evidence="3" id="KW-1185">Reference proteome</keyword>
<evidence type="ECO:0000256" key="1">
    <source>
        <dbReference type="SAM" id="Phobius"/>
    </source>
</evidence>
<keyword evidence="1" id="KW-1133">Transmembrane helix</keyword>
<dbReference type="AlphaFoldDB" id="C7RED5"/>
<gene>
    <name evidence="2" type="ordered locus">Apre_1527</name>
</gene>
<dbReference type="HOGENOM" id="CLU_2204567_0_0_9"/>
<sequence length="107" mass="12429">MIKKSNLLPYIFMIASSVGYYSNIGREDSLFYFWITIFVVSLILLIVNNKDLFKKYKSNIVYYDMLFVLGVIFIPRINLPYGASRLIMAILGVIYALLISRKKNCLK</sequence>
<feature type="transmembrane region" description="Helical" evidence="1">
    <location>
        <begin position="83"/>
        <end position="100"/>
    </location>
</feature>
<feature type="transmembrane region" description="Helical" evidence="1">
    <location>
        <begin position="30"/>
        <end position="48"/>
    </location>
</feature>
<evidence type="ECO:0000313" key="3">
    <source>
        <dbReference type="Proteomes" id="UP000002294"/>
    </source>
</evidence>
<reference evidence="2 3" key="1">
    <citation type="journal article" date="2009" name="Stand. Genomic Sci.">
        <title>Complete genome sequence of Anaerococcus prevotii type strain (PC1).</title>
        <authorList>
            <person name="Labutti K."/>
            <person name="Pukall R."/>
            <person name="Steenblock K."/>
            <person name="Glavina Del Rio T."/>
            <person name="Tice H."/>
            <person name="Copeland A."/>
            <person name="Cheng J.F."/>
            <person name="Lucas S."/>
            <person name="Chen F."/>
            <person name="Nolan M."/>
            <person name="Bruce D."/>
            <person name="Goodwin L."/>
            <person name="Pitluck S."/>
            <person name="Ivanova N."/>
            <person name="Mavromatis K."/>
            <person name="Ovchinnikova G."/>
            <person name="Pati A."/>
            <person name="Chen A."/>
            <person name="Palaniappan K."/>
            <person name="Land M."/>
            <person name="Hauser L."/>
            <person name="Chang Y.J."/>
            <person name="Jeffries C.D."/>
            <person name="Chain P."/>
            <person name="Saunders E."/>
            <person name="Brettin T."/>
            <person name="Detter J.C."/>
            <person name="Han C."/>
            <person name="Goker M."/>
            <person name="Bristow J."/>
            <person name="Eisen J.A."/>
            <person name="Markowitz V."/>
            <person name="Hugenholtz P."/>
            <person name="Kyrpides N.C."/>
            <person name="Klenk H.P."/>
            <person name="Lapidus A."/>
        </authorList>
    </citation>
    <scope>NUCLEOTIDE SEQUENCE [LARGE SCALE GENOMIC DNA]</scope>
    <source>
        <strain evidence="3">ATCC 9321 / DSM 20548 / JCM 6508 / NCTC 11806 / PC1</strain>
    </source>
</reference>
<dbReference type="EMBL" id="CP001708">
    <property type="protein sequence ID" value="ACV29548.1"/>
    <property type="molecule type" value="Genomic_DNA"/>
</dbReference>
<dbReference type="Proteomes" id="UP000002294">
    <property type="component" value="Chromosome"/>
</dbReference>
<accession>C7RED5</accession>
<feature type="transmembrane region" description="Helical" evidence="1">
    <location>
        <begin position="60"/>
        <end position="77"/>
    </location>
</feature>
<name>C7RED5_ANAPD</name>
<feature type="transmembrane region" description="Helical" evidence="1">
    <location>
        <begin position="7"/>
        <end position="24"/>
    </location>
</feature>
<proteinExistence type="predicted"/>
<dbReference type="KEGG" id="apr:Apre_1527"/>
<organism evidence="2 3">
    <name type="scientific">Anaerococcus prevotii (strain ATCC 9321 / DSM 20548 / JCM 6508 / NCTC 11806 / PC1)</name>
    <name type="common">Peptostreptococcus prevotii</name>
    <name type="synonym">Peptococcus prevotii</name>
    <dbReference type="NCBI Taxonomy" id="525919"/>
    <lineage>
        <taxon>Bacteria</taxon>
        <taxon>Bacillati</taxon>
        <taxon>Bacillota</taxon>
        <taxon>Tissierellia</taxon>
        <taxon>Tissierellales</taxon>
        <taxon>Peptoniphilaceae</taxon>
        <taxon>Anaerococcus</taxon>
    </lineage>
</organism>
<keyword evidence="1" id="KW-0472">Membrane</keyword>
<evidence type="ECO:0000313" key="2">
    <source>
        <dbReference type="EMBL" id="ACV29548.1"/>
    </source>
</evidence>
<keyword evidence="1" id="KW-0812">Transmembrane</keyword>
<dbReference type="RefSeq" id="WP_015778446.1">
    <property type="nucleotide sequence ID" value="NC_013171.1"/>
</dbReference>